<keyword evidence="3" id="KW-1185">Reference proteome</keyword>
<evidence type="ECO:0000313" key="3">
    <source>
        <dbReference type="Proteomes" id="UP000546007"/>
    </source>
</evidence>
<dbReference type="OrthoDB" id="1098515at2"/>
<feature type="region of interest" description="Disordered" evidence="1">
    <location>
        <begin position="53"/>
        <end position="75"/>
    </location>
</feature>
<dbReference type="EMBL" id="JACIES010000004">
    <property type="protein sequence ID" value="MBB4026256.1"/>
    <property type="molecule type" value="Genomic_DNA"/>
</dbReference>
<sequence length="75" mass="8530">MRAWKNYSKEERKMIIIIGVLLLAILLSFGRISSGWKKGFDFFYSSPKEEVNKDARLNQGPEDGNTDASSESTEK</sequence>
<dbReference type="Proteomes" id="UP000546007">
    <property type="component" value="Unassembled WGS sequence"/>
</dbReference>
<comment type="caution">
    <text evidence="2">The sequence shown here is derived from an EMBL/GenBank/DDBJ whole genome shotgun (WGS) entry which is preliminary data.</text>
</comment>
<gene>
    <name evidence="2" type="ORF">GGR14_002046</name>
</gene>
<evidence type="ECO:0000313" key="2">
    <source>
        <dbReference type="EMBL" id="MBB4026256.1"/>
    </source>
</evidence>
<proteinExistence type="predicted"/>
<organism evidence="2 3">
    <name type="scientific">Butyricimonas faecihominis</name>
    <dbReference type="NCBI Taxonomy" id="1472416"/>
    <lineage>
        <taxon>Bacteria</taxon>
        <taxon>Pseudomonadati</taxon>
        <taxon>Bacteroidota</taxon>
        <taxon>Bacteroidia</taxon>
        <taxon>Bacteroidales</taxon>
        <taxon>Odoribacteraceae</taxon>
        <taxon>Butyricimonas</taxon>
    </lineage>
</organism>
<dbReference type="GeneID" id="86891839"/>
<protein>
    <submittedName>
        <fullName evidence="2">Uncharacterized protein YpmB</fullName>
    </submittedName>
</protein>
<accession>A0A7W6MYT6</accession>
<dbReference type="AlphaFoldDB" id="A0A7W6MYT6"/>
<dbReference type="RefSeq" id="WP_087418996.1">
    <property type="nucleotide sequence ID" value="NZ_AP028155.1"/>
</dbReference>
<reference evidence="2 3" key="1">
    <citation type="submission" date="2020-08" db="EMBL/GenBank/DDBJ databases">
        <title>Genomic Encyclopedia of Type Strains, Phase IV (KMG-IV): sequencing the most valuable type-strain genomes for metagenomic binning, comparative biology and taxonomic classification.</title>
        <authorList>
            <person name="Goeker M."/>
        </authorList>
    </citation>
    <scope>NUCLEOTIDE SEQUENCE [LARGE SCALE GENOMIC DNA]</scope>
    <source>
        <strain evidence="2 3">DSM 105721</strain>
    </source>
</reference>
<feature type="compositionally biased region" description="Polar residues" evidence="1">
    <location>
        <begin position="66"/>
        <end position="75"/>
    </location>
</feature>
<evidence type="ECO:0000256" key="1">
    <source>
        <dbReference type="SAM" id="MobiDB-lite"/>
    </source>
</evidence>
<name>A0A7W6MYT6_9BACT</name>